<dbReference type="Proteomes" id="UP000224006">
    <property type="component" value="Chromosome V"/>
</dbReference>
<dbReference type="OrthoDB" id="331626at2759"/>
<dbReference type="EMBL" id="NWUJ01000005">
    <property type="protein sequence ID" value="PFH35127.1"/>
    <property type="molecule type" value="Genomic_DNA"/>
</dbReference>
<feature type="compositionally biased region" description="Low complexity" evidence="1">
    <location>
        <begin position="204"/>
        <end position="214"/>
    </location>
</feature>
<feature type="compositionally biased region" description="Polar residues" evidence="1">
    <location>
        <begin position="237"/>
        <end position="246"/>
    </location>
</feature>
<feature type="compositionally biased region" description="Basic and acidic residues" evidence="1">
    <location>
        <begin position="56"/>
        <end position="75"/>
    </location>
</feature>
<dbReference type="GeneID" id="40310942"/>
<protein>
    <submittedName>
        <fullName evidence="2">Uncharacterized protein</fullName>
    </submittedName>
</protein>
<feature type="region of interest" description="Disordered" evidence="1">
    <location>
        <begin position="303"/>
        <end position="357"/>
    </location>
</feature>
<feature type="compositionally biased region" description="Low complexity" evidence="1">
    <location>
        <begin position="340"/>
        <end position="349"/>
    </location>
</feature>
<organism evidence="2 3">
    <name type="scientific">Besnoitia besnoiti</name>
    <name type="common">Apicomplexan protozoan</name>
    <dbReference type="NCBI Taxonomy" id="94643"/>
    <lineage>
        <taxon>Eukaryota</taxon>
        <taxon>Sar</taxon>
        <taxon>Alveolata</taxon>
        <taxon>Apicomplexa</taxon>
        <taxon>Conoidasida</taxon>
        <taxon>Coccidia</taxon>
        <taxon>Eucoccidiorida</taxon>
        <taxon>Eimeriorina</taxon>
        <taxon>Sarcocystidae</taxon>
        <taxon>Besnoitia</taxon>
    </lineage>
</organism>
<gene>
    <name evidence="2" type="ORF">BESB_060140</name>
</gene>
<dbReference type="RefSeq" id="XP_029219136.1">
    <property type="nucleotide sequence ID" value="XM_029364428.1"/>
</dbReference>
<comment type="caution">
    <text evidence="2">The sequence shown here is derived from an EMBL/GenBank/DDBJ whole genome shotgun (WGS) entry which is preliminary data.</text>
</comment>
<reference evidence="2 3" key="1">
    <citation type="submission" date="2017-09" db="EMBL/GenBank/DDBJ databases">
        <title>Genome sequencing of Besnoitia besnoiti strain Bb-Ger1.</title>
        <authorList>
            <person name="Schares G."/>
            <person name="Venepally P."/>
            <person name="Lorenzi H.A."/>
        </authorList>
    </citation>
    <scope>NUCLEOTIDE SEQUENCE [LARGE SCALE GENOMIC DNA]</scope>
    <source>
        <strain evidence="2 3">Bb-Ger1</strain>
    </source>
</reference>
<dbReference type="VEuPathDB" id="ToxoDB:BESB_060140"/>
<evidence type="ECO:0000256" key="1">
    <source>
        <dbReference type="SAM" id="MobiDB-lite"/>
    </source>
</evidence>
<proteinExistence type="predicted"/>
<accession>A0A2A9MHR0</accession>
<name>A0A2A9MHR0_BESBE</name>
<feature type="compositionally biased region" description="Basic and acidic residues" evidence="1">
    <location>
        <begin position="504"/>
        <end position="521"/>
    </location>
</feature>
<feature type="region of interest" description="Disordered" evidence="1">
    <location>
        <begin position="499"/>
        <end position="525"/>
    </location>
</feature>
<feature type="compositionally biased region" description="Basic and acidic residues" evidence="1">
    <location>
        <begin position="218"/>
        <end position="234"/>
    </location>
</feature>
<feature type="compositionally biased region" description="Low complexity" evidence="1">
    <location>
        <begin position="303"/>
        <end position="314"/>
    </location>
</feature>
<feature type="region of interest" description="Disordered" evidence="1">
    <location>
        <begin position="204"/>
        <end position="262"/>
    </location>
</feature>
<feature type="compositionally biased region" description="Basic and acidic residues" evidence="1">
    <location>
        <begin position="132"/>
        <end position="152"/>
    </location>
</feature>
<sequence length="563" mass="61103">MQSALPGAQPGRAVQRFGDLWGGKYRPTLLPGRGRLMAEDMHALILAFVSAVVRERDTRVERQEGPRRAVERDLGVTDAGHGETAPEESPLEQERRLGRATEFVSPENCVGAVGTETRPGARQPPLNLSASEAEREGQGGTREEGGDKADQSRHKYMKEGAFELFSFLFYKRRFSYIHQAAALESQEEVWRLMLVVWQALFSSPPSRSASASPACLLVERRSPPPRPDTEDGRDAPASSTQSSTDTPDGDVPPGGEPSASEGKRNSYEFLYRVGCVFLLLWLLYTAPFPASRTLDHTRAAAVSSSSCSDSSSAAGGEKMSKGGLSAEVQGRAPTENARHSSASPGAPGEHGAHAGDPVAYLGLEPEQRTHRKGLVLPAVAALSVGNVELMVEVAQTCLKRDELLDGARAFKFLWGSGKICVAVFPEAEEACGKRGLPLGVNKALLFSSLQRQPVAVERPHPGNLHADVHSAAFPIFRLLEELPNSPLVPRDSLVTFSHPHHQHRYDDLRGRTRRDDSRGRDQAAGPLQAHLYAYGVALQQMADEEPLPWVDERTVEGPSSAAR</sequence>
<dbReference type="AlphaFoldDB" id="A0A2A9MHR0"/>
<evidence type="ECO:0000313" key="2">
    <source>
        <dbReference type="EMBL" id="PFH35127.1"/>
    </source>
</evidence>
<dbReference type="KEGG" id="bbes:BESB_060140"/>
<keyword evidence="3" id="KW-1185">Reference proteome</keyword>
<feature type="region of interest" description="Disordered" evidence="1">
    <location>
        <begin position="110"/>
        <end position="152"/>
    </location>
</feature>
<evidence type="ECO:0000313" key="3">
    <source>
        <dbReference type="Proteomes" id="UP000224006"/>
    </source>
</evidence>
<feature type="region of interest" description="Disordered" evidence="1">
    <location>
        <begin position="56"/>
        <end position="96"/>
    </location>
</feature>